<organism evidence="2 3">
    <name type="scientific">Neorhizobium galegae bv. orientalis str. HAMBI 540</name>
    <dbReference type="NCBI Taxonomy" id="1028800"/>
    <lineage>
        <taxon>Bacteria</taxon>
        <taxon>Pseudomonadati</taxon>
        <taxon>Pseudomonadota</taxon>
        <taxon>Alphaproteobacteria</taxon>
        <taxon>Hyphomicrobiales</taxon>
        <taxon>Rhizobiaceae</taxon>
        <taxon>Rhizobium/Agrobacterium group</taxon>
        <taxon>Neorhizobium</taxon>
    </lineage>
</organism>
<feature type="region of interest" description="Disordered" evidence="1">
    <location>
        <begin position="1"/>
        <end position="72"/>
    </location>
</feature>
<evidence type="ECO:0000256" key="1">
    <source>
        <dbReference type="SAM" id="MobiDB-lite"/>
    </source>
</evidence>
<dbReference type="OrthoDB" id="9934051at2"/>
<dbReference type="EMBL" id="HG938353">
    <property type="protein sequence ID" value="CDN47560.1"/>
    <property type="molecule type" value="Genomic_DNA"/>
</dbReference>
<name>A0A068SR59_NEOGA</name>
<dbReference type="Proteomes" id="UP000028181">
    <property type="component" value="Chromosome I"/>
</dbReference>
<sequence length="72" mass="7346">MCKTPKPPQSEPAAPAPAPPAPSAATAQGDVVREEDNDTSVQKARKKGRNSLRIKLDAGNTGGATGLNIPQA</sequence>
<dbReference type="GeneID" id="24256002"/>
<feature type="compositionally biased region" description="Pro residues" evidence="1">
    <location>
        <begin position="1"/>
        <end position="22"/>
    </location>
</feature>
<keyword evidence="3" id="KW-1185">Reference proteome</keyword>
<dbReference type="AlphaFoldDB" id="A0A068SR59"/>
<evidence type="ECO:0000313" key="3">
    <source>
        <dbReference type="Proteomes" id="UP000028181"/>
    </source>
</evidence>
<proteinExistence type="predicted"/>
<gene>
    <name evidence="2" type="ORF">RG540_CH13800</name>
</gene>
<evidence type="ECO:0000313" key="2">
    <source>
        <dbReference type="EMBL" id="CDN47560.1"/>
    </source>
</evidence>
<dbReference type="PATRIC" id="fig|1028800.3.peg.1395"/>
<dbReference type="RefSeq" id="WP_038585964.1">
    <property type="nucleotide sequence ID" value="NZ_HG938353.1"/>
</dbReference>
<dbReference type="KEGG" id="ngg:RG540_CH13800"/>
<reference evidence="3" key="1">
    <citation type="journal article" date="2014" name="BMC Genomics">
        <title>Genome sequencing of two Neorhizobium galegae strains reveals a noeT gene responsible for the unusual acetylation of the nodulation factors.</title>
        <authorList>
            <person name="Osterman J."/>
            <person name="Marsh J."/>
            <person name="Laine P.K."/>
            <person name="Zeng Z."/>
            <person name="Alatalo E."/>
            <person name="Sullivan J.T."/>
            <person name="Young J.P."/>
            <person name="Thomas-Oates J."/>
            <person name="Paulin L."/>
            <person name="Lindstrom K."/>
        </authorList>
    </citation>
    <scope>NUCLEOTIDE SEQUENCE [LARGE SCALE GENOMIC DNA]</scope>
    <source>
        <strain evidence="3">HAMBI 540</strain>
    </source>
</reference>
<dbReference type="HOGENOM" id="CLU_2718215_0_0_5"/>
<feature type="compositionally biased region" description="Basic residues" evidence="1">
    <location>
        <begin position="43"/>
        <end position="52"/>
    </location>
</feature>
<accession>A0A068SR59</accession>
<protein>
    <submittedName>
        <fullName evidence="2">Uncharacterized protein</fullName>
    </submittedName>
</protein>